<evidence type="ECO:0000313" key="2">
    <source>
        <dbReference type="Proteomes" id="UP000799755"/>
    </source>
</evidence>
<comment type="caution">
    <text evidence="1">The sequence shown here is derived from an EMBL/GenBank/DDBJ whole genome shotgun (WGS) entry which is preliminary data.</text>
</comment>
<accession>A0ACB6QCH0</accession>
<dbReference type="EMBL" id="MU003535">
    <property type="protein sequence ID" value="KAF2464668.1"/>
    <property type="molecule type" value="Genomic_DNA"/>
</dbReference>
<reference evidence="1" key="1">
    <citation type="journal article" date="2020" name="Stud. Mycol.">
        <title>101 Dothideomycetes genomes: a test case for predicting lifestyles and emergence of pathogens.</title>
        <authorList>
            <person name="Haridas S."/>
            <person name="Albert R."/>
            <person name="Binder M."/>
            <person name="Bloem J."/>
            <person name="Labutti K."/>
            <person name="Salamov A."/>
            <person name="Andreopoulos B."/>
            <person name="Baker S."/>
            <person name="Barry K."/>
            <person name="Bills G."/>
            <person name="Bluhm B."/>
            <person name="Cannon C."/>
            <person name="Castanera R."/>
            <person name="Culley D."/>
            <person name="Daum C."/>
            <person name="Ezra D."/>
            <person name="Gonzalez J."/>
            <person name="Henrissat B."/>
            <person name="Kuo A."/>
            <person name="Liang C."/>
            <person name="Lipzen A."/>
            <person name="Lutzoni F."/>
            <person name="Magnuson J."/>
            <person name="Mondo S."/>
            <person name="Nolan M."/>
            <person name="Ohm R."/>
            <person name="Pangilinan J."/>
            <person name="Park H.-J."/>
            <person name="Ramirez L."/>
            <person name="Alfaro M."/>
            <person name="Sun H."/>
            <person name="Tritt A."/>
            <person name="Yoshinaga Y."/>
            <person name="Zwiers L.-H."/>
            <person name="Turgeon B."/>
            <person name="Goodwin S."/>
            <person name="Spatafora J."/>
            <person name="Crous P."/>
            <person name="Grigoriev I."/>
        </authorList>
    </citation>
    <scope>NUCLEOTIDE SEQUENCE</scope>
    <source>
        <strain evidence="1">ATCC 200398</strain>
    </source>
</reference>
<name>A0ACB6QCH0_9PLEO</name>
<organism evidence="1 2">
    <name type="scientific">Lindgomyces ingoldianus</name>
    <dbReference type="NCBI Taxonomy" id="673940"/>
    <lineage>
        <taxon>Eukaryota</taxon>
        <taxon>Fungi</taxon>
        <taxon>Dikarya</taxon>
        <taxon>Ascomycota</taxon>
        <taxon>Pezizomycotina</taxon>
        <taxon>Dothideomycetes</taxon>
        <taxon>Pleosporomycetidae</taxon>
        <taxon>Pleosporales</taxon>
        <taxon>Lindgomycetaceae</taxon>
        <taxon>Lindgomyces</taxon>
    </lineage>
</organism>
<protein>
    <submittedName>
        <fullName evidence="1">Uncharacterized protein</fullName>
    </submittedName>
</protein>
<feature type="non-terminal residue" evidence="1">
    <location>
        <position position="69"/>
    </location>
</feature>
<feature type="non-terminal residue" evidence="1">
    <location>
        <position position="1"/>
    </location>
</feature>
<sequence>KYVEAEKMHRETLALRKKVLGKDYPDTLTSVYCLAYTLHQWEQYEEALSLYHKARIGYKEKLGAAYPTT</sequence>
<dbReference type="Proteomes" id="UP000799755">
    <property type="component" value="Unassembled WGS sequence"/>
</dbReference>
<proteinExistence type="predicted"/>
<gene>
    <name evidence="1" type="ORF">BDR25DRAFT_171137</name>
</gene>
<keyword evidence="2" id="KW-1185">Reference proteome</keyword>
<evidence type="ECO:0000313" key="1">
    <source>
        <dbReference type="EMBL" id="KAF2464668.1"/>
    </source>
</evidence>